<sequence length="198" mass="22689">MKTNHLIFGDYFETVANKKRWGLKLLMVLTIVLLSSILTVSMMDFTELNKSTDLNASEENSVVLFAKIFIIFISLFTVLFSIVFHYFFFLILARLTHNKLKPLSIISLTISMQLVIVLLSLIGIVFQFVFDISIEDYNLLSLNIFDKGNSFLGNINFTLFMQSYLVFVILFKNIEMSAKTCIFISSVYLLTNIIISSL</sequence>
<feature type="transmembrane region" description="Helical" evidence="1">
    <location>
        <begin position="105"/>
        <end position="130"/>
    </location>
</feature>
<dbReference type="EMBL" id="MWUR01000009">
    <property type="protein sequence ID" value="PCF50271.1"/>
    <property type="molecule type" value="Genomic_DNA"/>
</dbReference>
<protein>
    <recommendedName>
        <fullName evidence="6">Yip1 domain-containing protein</fullName>
    </recommendedName>
</protein>
<keyword evidence="1" id="KW-1133">Transmembrane helix</keyword>
<gene>
    <name evidence="2" type="ORF">B5C07_07065</name>
    <name evidence="3" type="ORF">CDL68_02275</name>
</gene>
<evidence type="ECO:0008006" key="6">
    <source>
        <dbReference type="Google" id="ProtNLM"/>
    </source>
</evidence>
<name>A0AAX0QTM3_9STAP</name>
<organism evidence="2 4">
    <name type="scientific">Staphylococcus delphini</name>
    <dbReference type="NCBI Taxonomy" id="53344"/>
    <lineage>
        <taxon>Bacteria</taxon>
        <taxon>Bacillati</taxon>
        <taxon>Bacillota</taxon>
        <taxon>Bacilli</taxon>
        <taxon>Bacillales</taxon>
        <taxon>Staphylococcaceae</taxon>
        <taxon>Staphylococcus</taxon>
        <taxon>Staphylococcus intermedius group</taxon>
    </lineage>
</organism>
<feature type="transmembrane region" description="Helical" evidence="1">
    <location>
        <begin position="21"/>
        <end position="43"/>
    </location>
</feature>
<reference evidence="3 5" key="2">
    <citation type="submission" date="2017-06" db="EMBL/GenBank/DDBJ databases">
        <title>Identification of a new gene, sdsY, involved in staphylococcal internalization in non-professional phagocytic cells (NPPCs).</title>
        <authorList>
            <person name="Maali Y."/>
            <person name="Martins-Simoes P."/>
            <person name="Trouillet-Assant S."/>
            <person name="Laurent F."/>
            <person name="Diot A."/>
            <person name="Verhoeven P."/>
            <person name="Bouvard D."/>
            <person name="Vandenesch F."/>
            <person name="Bes M."/>
        </authorList>
    </citation>
    <scope>NUCLEOTIDE SEQUENCE [LARGE SCALE GENOMIC DNA]</scope>
    <source>
        <strain evidence="3 5">Heidy</strain>
    </source>
</reference>
<feature type="transmembrane region" description="Helical" evidence="1">
    <location>
        <begin position="63"/>
        <end position="93"/>
    </location>
</feature>
<evidence type="ECO:0000313" key="3">
    <source>
        <dbReference type="EMBL" id="RIZ55540.1"/>
    </source>
</evidence>
<accession>A0AAX0QTM3</accession>
<feature type="transmembrane region" description="Helical" evidence="1">
    <location>
        <begin position="150"/>
        <end position="171"/>
    </location>
</feature>
<dbReference type="RefSeq" id="WP_096597151.1">
    <property type="nucleotide sequence ID" value="NZ_LR134263.1"/>
</dbReference>
<evidence type="ECO:0000313" key="5">
    <source>
        <dbReference type="Proteomes" id="UP000266198"/>
    </source>
</evidence>
<comment type="caution">
    <text evidence="2">The sequence shown here is derived from an EMBL/GenBank/DDBJ whole genome shotgun (WGS) entry which is preliminary data.</text>
</comment>
<dbReference type="AlphaFoldDB" id="A0AAX0QTM3"/>
<dbReference type="Proteomes" id="UP000266198">
    <property type="component" value="Unassembled WGS sequence"/>
</dbReference>
<reference evidence="2 4" key="1">
    <citation type="journal article" date="2017" name="PLoS ONE">
        <title>Development of a real-time PCR for detection of Staphylococcus pseudintermedius using a novel automated comparison of whole-genome sequences.</title>
        <authorList>
            <person name="Verstappen K.M."/>
            <person name="Huijbregts L."/>
            <person name="Spaninks M."/>
            <person name="Wagenaar J.A."/>
            <person name="Fluit A.C."/>
            <person name="Duim B."/>
        </authorList>
    </citation>
    <scope>NUCLEOTIDE SEQUENCE [LARGE SCALE GENOMIC DNA]</scope>
    <source>
        <strain evidence="2 4">15S02591-1</strain>
    </source>
</reference>
<evidence type="ECO:0000313" key="4">
    <source>
        <dbReference type="Proteomes" id="UP000217473"/>
    </source>
</evidence>
<keyword evidence="1" id="KW-0472">Membrane</keyword>
<evidence type="ECO:0000256" key="1">
    <source>
        <dbReference type="SAM" id="Phobius"/>
    </source>
</evidence>
<keyword evidence="1" id="KW-0812">Transmembrane</keyword>
<evidence type="ECO:0000313" key="2">
    <source>
        <dbReference type="EMBL" id="PCF50271.1"/>
    </source>
</evidence>
<dbReference type="EMBL" id="NIPK01000003">
    <property type="protein sequence ID" value="RIZ55540.1"/>
    <property type="molecule type" value="Genomic_DNA"/>
</dbReference>
<keyword evidence="5" id="KW-1185">Reference proteome</keyword>
<dbReference type="Proteomes" id="UP000217473">
    <property type="component" value="Unassembled WGS sequence"/>
</dbReference>
<proteinExistence type="predicted"/>